<keyword evidence="11" id="KW-1185">Reference proteome</keyword>
<dbReference type="PROSITE" id="PS52016">
    <property type="entry name" value="TONB_DEPENDENT_REC_3"/>
    <property type="match status" value="1"/>
</dbReference>
<dbReference type="InterPro" id="IPR012910">
    <property type="entry name" value="Plug_dom"/>
</dbReference>
<dbReference type="STRING" id="1419482.SAMN05444266_108248"/>
<evidence type="ECO:0000313" key="11">
    <source>
        <dbReference type="Proteomes" id="UP000184420"/>
    </source>
</evidence>
<dbReference type="OrthoDB" id="9768177at2"/>
<evidence type="ECO:0000256" key="2">
    <source>
        <dbReference type="ARBA" id="ARBA00022448"/>
    </source>
</evidence>
<dbReference type="InterPro" id="IPR039426">
    <property type="entry name" value="TonB-dep_rcpt-like"/>
</dbReference>
<keyword evidence="4 7" id="KW-0812">Transmembrane</keyword>
<dbReference type="Gene3D" id="3.55.50.30">
    <property type="match status" value="1"/>
</dbReference>
<dbReference type="InterPro" id="IPR008969">
    <property type="entry name" value="CarboxyPept-like_regulatory"/>
</dbReference>
<evidence type="ECO:0000256" key="8">
    <source>
        <dbReference type="SAM" id="SignalP"/>
    </source>
</evidence>
<dbReference type="InterPro" id="IPR023997">
    <property type="entry name" value="TonB-dep_OMP_SusC/RagA_CS"/>
</dbReference>
<dbReference type="InterPro" id="IPR036942">
    <property type="entry name" value="Beta-barrel_TonB_sf"/>
</dbReference>
<dbReference type="SUPFAM" id="SSF56935">
    <property type="entry name" value="Porins"/>
    <property type="match status" value="1"/>
</dbReference>
<organism evidence="10 11">
    <name type="scientific">Chitinophaga jiangningensis</name>
    <dbReference type="NCBI Taxonomy" id="1419482"/>
    <lineage>
        <taxon>Bacteria</taxon>
        <taxon>Pseudomonadati</taxon>
        <taxon>Bacteroidota</taxon>
        <taxon>Chitinophagia</taxon>
        <taxon>Chitinophagales</taxon>
        <taxon>Chitinophagaceae</taxon>
        <taxon>Chitinophaga</taxon>
    </lineage>
</organism>
<feature type="domain" description="Secretin/TonB short N-terminal" evidence="9">
    <location>
        <begin position="55"/>
        <end position="106"/>
    </location>
</feature>
<keyword evidence="8" id="KW-0732">Signal</keyword>
<comment type="subcellular location">
    <subcellularLocation>
        <location evidence="1 7">Cell outer membrane</location>
        <topology evidence="1 7">Multi-pass membrane protein</topology>
    </subcellularLocation>
</comment>
<dbReference type="InterPro" id="IPR037066">
    <property type="entry name" value="Plug_dom_sf"/>
</dbReference>
<dbReference type="AlphaFoldDB" id="A0A1M7J744"/>
<dbReference type="InterPro" id="IPR023996">
    <property type="entry name" value="TonB-dep_OMP_SusC/RagA"/>
</dbReference>
<comment type="similarity">
    <text evidence="7">Belongs to the TonB-dependent receptor family.</text>
</comment>
<dbReference type="Pfam" id="PF07660">
    <property type="entry name" value="STN"/>
    <property type="match status" value="1"/>
</dbReference>
<name>A0A1M7J744_9BACT</name>
<dbReference type="NCBIfam" id="TIGR04057">
    <property type="entry name" value="SusC_RagA_signa"/>
    <property type="match status" value="1"/>
</dbReference>
<feature type="chain" id="PRO_5012319671" evidence="8">
    <location>
        <begin position="31"/>
        <end position="1194"/>
    </location>
</feature>
<dbReference type="NCBIfam" id="TIGR04056">
    <property type="entry name" value="OMP_RagA_SusC"/>
    <property type="match status" value="1"/>
</dbReference>
<keyword evidence="5 7" id="KW-0472">Membrane</keyword>
<evidence type="ECO:0000256" key="3">
    <source>
        <dbReference type="ARBA" id="ARBA00022452"/>
    </source>
</evidence>
<dbReference type="GO" id="GO:0009279">
    <property type="term" value="C:cell outer membrane"/>
    <property type="evidence" value="ECO:0007669"/>
    <property type="project" value="UniProtKB-SubCell"/>
</dbReference>
<dbReference type="Gene3D" id="2.170.130.10">
    <property type="entry name" value="TonB-dependent receptor, plug domain"/>
    <property type="match status" value="1"/>
</dbReference>
<dbReference type="Pfam" id="PF07715">
    <property type="entry name" value="Plug"/>
    <property type="match status" value="1"/>
</dbReference>
<dbReference type="InterPro" id="IPR011662">
    <property type="entry name" value="Secretin/TonB_short_N"/>
</dbReference>
<keyword evidence="3 7" id="KW-1134">Transmembrane beta strand</keyword>
<evidence type="ECO:0000259" key="9">
    <source>
        <dbReference type="SMART" id="SM00965"/>
    </source>
</evidence>
<dbReference type="SUPFAM" id="SSF49464">
    <property type="entry name" value="Carboxypeptidase regulatory domain-like"/>
    <property type="match status" value="1"/>
</dbReference>
<dbReference type="SMART" id="SM00965">
    <property type="entry name" value="STN"/>
    <property type="match status" value="1"/>
</dbReference>
<keyword evidence="6 7" id="KW-0998">Cell outer membrane</keyword>
<evidence type="ECO:0000256" key="1">
    <source>
        <dbReference type="ARBA" id="ARBA00004571"/>
    </source>
</evidence>
<gene>
    <name evidence="10" type="ORF">SAMN05444266_108248</name>
</gene>
<dbReference type="RefSeq" id="WP_073085185.1">
    <property type="nucleotide sequence ID" value="NZ_FRBL01000008.1"/>
</dbReference>
<keyword evidence="2 7" id="KW-0813">Transport</keyword>
<dbReference type="Proteomes" id="UP000184420">
    <property type="component" value="Unassembled WGS sequence"/>
</dbReference>
<sequence length="1194" mass="130689">MKHIKNQLLKIGAVVLLTCCLQLGAAGATAQRISLSVREKPLQEVFTEILRQTGISIIYSEAALKHLRPVTLQLKDATLAEVLNKCLDGQPLTYQITGNRVIIRPKTAPAAGQQEEQWIITGRVQDSTGMTIPGVSLRVRRKNIQTISEADGRFQLKGITAGDEVEVSCVGHLPQLLVIRSAAPLVVTLTSSVTNLATANIVSTGYQVISKERTTGSFSKPDDAIFKNRSGSMNIVQRIEGLVPGLTINNAPSPVSGNSILIRGLASISDNTSHGPLLVVDGIPMNDINAINPQDVEDITVLKDATAASIWGARASNGVIVITTKKGKQSNRLSLEYDGFVNLQGKPDLKNMPVLNSRQFIDEATAIFSPDLASNKWSSVVSPTTLTGVPPHEMILYNQYRGLITAAQAKSQLDSLAGINNLDQISDLWYRNAALTNHTLSVRGGTANYGFYGSMAYTGVHSSRPGEKNNSFKLNLRQDLQFNKYIKAYLITDLTNTQTYSPRNINVNSMMLPYQLFQDANGNHLSTASFIRLQDSTRMALERQSGVSLNYIPLDEVDYGQTNSNALLARVTGGLTVQLLKGLRYEGVYGYLKGSNRTTSYDSEQAYRVREELVQFTVAVPGGKPVYYLPSSGGRYSVANTLQTNWTVRNQLIYDQAWQQRKHQLTFLAGQEATEQLTNYNSNLARGYDPLLQTAGVVDYKSLANPGIANPVLPNSLNRSILNSDSVFAQTEIKARATSYYANAAYTWLLKYALNASWRIDESNLFGRDKSAQNRPVWSVGGKWTASSENFLQNISWLQFLALRVTYGITGNSPNPGTAASFDILAPRTNGYFYNNQGLYIASPANNRLTWESTATTNIGVDFSILHDRLKGAVDVYQRATTNLIGNMALNPFTGYAAVTGNLGDIVNKGVEVSLQSRNVSTKDFSWTTIFTMGYNRNRITKLNMATPINTGRQLLTQRFVEGYPAVPVFAYDYAGLNSQGNPQINAGGKVTADRNIAKPADILLMGTAQSPWSGGFSNTFTYRSLSLSANIIYNLGAVMRRDVNGNYSGGRLIPSSGSSFTSGNPNAEFADRWKKPGDEAFTNIPKYIANPSVSTSERDVEYYTAANTNVVSASYMKFRDISLFYSLPSAMVQRLKAQAITFRFQVSNMMLWKANQYNIDPEFMNALGGTVAGGIRAIPVNQGTFTLGAHVSF</sequence>
<proteinExistence type="inferred from homology"/>
<evidence type="ECO:0000256" key="4">
    <source>
        <dbReference type="ARBA" id="ARBA00022692"/>
    </source>
</evidence>
<evidence type="ECO:0000256" key="5">
    <source>
        <dbReference type="ARBA" id="ARBA00023136"/>
    </source>
</evidence>
<dbReference type="EMBL" id="FRBL01000008">
    <property type="protein sequence ID" value="SHM48805.1"/>
    <property type="molecule type" value="Genomic_DNA"/>
</dbReference>
<evidence type="ECO:0000256" key="6">
    <source>
        <dbReference type="ARBA" id="ARBA00023237"/>
    </source>
</evidence>
<feature type="signal peptide" evidence="8">
    <location>
        <begin position="1"/>
        <end position="30"/>
    </location>
</feature>
<evidence type="ECO:0000313" key="10">
    <source>
        <dbReference type="EMBL" id="SHM48805.1"/>
    </source>
</evidence>
<reference evidence="10 11" key="1">
    <citation type="submission" date="2016-11" db="EMBL/GenBank/DDBJ databases">
        <authorList>
            <person name="Jaros S."/>
            <person name="Januszkiewicz K."/>
            <person name="Wedrychowicz H."/>
        </authorList>
    </citation>
    <scope>NUCLEOTIDE SEQUENCE [LARGE SCALE GENOMIC DNA]</scope>
    <source>
        <strain evidence="10 11">DSM 27406</strain>
    </source>
</reference>
<accession>A0A1M7J744</accession>
<dbReference type="Gene3D" id="2.40.170.20">
    <property type="entry name" value="TonB-dependent receptor, beta-barrel domain"/>
    <property type="match status" value="1"/>
</dbReference>
<evidence type="ECO:0000256" key="7">
    <source>
        <dbReference type="PROSITE-ProRule" id="PRU01360"/>
    </source>
</evidence>
<protein>
    <submittedName>
        <fullName evidence="10">TonB-linked outer membrane protein, SusC/RagA family</fullName>
    </submittedName>
</protein>